<dbReference type="AlphaFoldDB" id="A0A4Q0I6Y4"/>
<sequence length="325" mass="37093">MLLNAIFSIVIGLLLLYILNTVLNLRLLSDLKNFFSYVIDAIADHNTKKYLGRIKRNKIVKSNENIISKYNRIVENIIFDYNLPLTLEGFNSFISILFAALVLVIVFFLKDVTLSALVAISLLVGVITYFTMRSRNIKSAKIESIMDAEDLICPLARDGVLVAIKKVLESDEYLSADIRPFFIQFVENCESYGYSFRRAMEILNRQLGPKFDNFAKKAVIFEYNERKGMADIFLDIVEENAALREINARKNRIFKKMNMNFIMKTALIVIFVAYSMTISELRIFMLESTPGRFILTLTIVAICLSFARCQALQSDIGSLGGESKW</sequence>
<dbReference type="OrthoDB" id="2654870at2"/>
<accession>A0A4Q0I6Y4</accession>
<reference evidence="3" key="1">
    <citation type="submission" date="2018-11" db="EMBL/GenBank/DDBJ databases">
        <title>Genome sequencing of a novel mesophilic and cellulolytic organism within the genus Hungateiclostridium.</title>
        <authorList>
            <person name="Rettenmaier R."/>
            <person name="Liebl W."/>
            <person name="Zverlov V."/>
        </authorList>
    </citation>
    <scope>NUCLEOTIDE SEQUENCE [LARGE SCALE GENOMIC DNA]</scope>
    <source>
        <strain evidence="3">N2K1</strain>
    </source>
</reference>
<gene>
    <name evidence="2" type="ORF">EFD62_02610</name>
</gene>
<keyword evidence="1" id="KW-1133">Transmembrane helix</keyword>
<keyword evidence="1" id="KW-0472">Membrane</keyword>
<dbReference type="RefSeq" id="WP_069193880.1">
    <property type="nucleotide sequence ID" value="NZ_RLII01000002.1"/>
</dbReference>
<dbReference type="EMBL" id="RLII01000002">
    <property type="protein sequence ID" value="RXE60141.1"/>
    <property type="molecule type" value="Genomic_DNA"/>
</dbReference>
<name>A0A4Q0I6Y4_9FIRM</name>
<proteinExistence type="predicted"/>
<protein>
    <recommendedName>
        <fullName evidence="4">Type II secretion system protein GspF domain-containing protein</fullName>
    </recommendedName>
</protein>
<organism evidence="2 3">
    <name type="scientific">Acetivibrio mesophilus</name>
    <dbReference type="NCBI Taxonomy" id="2487273"/>
    <lineage>
        <taxon>Bacteria</taxon>
        <taxon>Bacillati</taxon>
        <taxon>Bacillota</taxon>
        <taxon>Clostridia</taxon>
        <taxon>Eubacteriales</taxon>
        <taxon>Oscillospiraceae</taxon>
        <taxon>Acetivibrio</taxon>
    </lineage>
</organism>
<evidence type="ECO:0000313" key="2">
    <source>
        <dbReference type="EMBL" id="RXE60141.1"/>
    </source>
</evidence>
<feature type="transmembrane region" description="Helical" evidence="1">
    <location>
        <begin position="259"/>
        <end position="278"/>
    </location>
</feature>
<keyword evidence="3" id="KW-1185">Reference proteome</keyword>
<evidence type="ECO:0000313" key="3">
    <source>
        <dbReference type="Proteomes" id="UP000289166"/>
    </source>
</evidence>
<evidence type="ECO:0000256" key="1">
    <source>
        <dbReference type="SAM" id="Phobius"/>
    </source>
</evidence>
<feature type="transmembrane region" description="Helical" evidence="1">
    <location>
        <begin position="6"/>
        <end position="25"/>
    </location>
</feature>
<comment type="caution">
    <text evidence="2">The sequence shown here is derived from an EMBL/GenBank/DDBJ whole genome shotgun (WGS) entry which is preliminary data.</text>
</comment>
<feature type="transmembrane region" description="Helical" evidence="1">
    <location>
        <begin position="114"/>
        <end position="132"/>
    </location>
</feature>
<keyword evidence="1" id="KW-0812">Transmembrane</keyword>
<feature type="transmembrane region" description="Helical" evidence="1">
    <location>
        <begin position="290"/>
        <end position="307"/>
    </location>
</feature>
<feature type="transmembrane region" description="Helical" evidence="1">
    <location>
        <begin position="90"/>
        <end position="108"/>
    </location>
</feature>
<evidence type="ECO:0008006" key="4">
    <source>
        <dbReference type="Google" id="ProtNLM"/>
    </source>
</evidence>
<dbReference type="Proteomes" id="UP000289166">
    <property type="component" value="Unassembled WGS sequence"/>
</dbReference>